<dbReference type="Proteomes" id="UP001497045">
    <property type="component" value="Unassembled WGS sequence"/>
</dbReference>
<dbReference type="PANTHER" id="PTHR44688:SF16">
    <property type="entry name" value="DNA-BINDING TRANSCRIPTIONAL ACTIVATOR DEVR_DOSR"/>
    <property type="match status" value="1"/>
</dbReference>
<keyword evidence="6" id="KW-1185">Reference proteome</keyword>
<dbReference type="InterPro" id="IPR025091">
    <property type="entry name" value="DUF4019"/>
</dbReference>
<evidence type="ECO:0000259" key="4">
    <source>
        <dbReference type="PROSITE" id="PS50043"/>
    </source>
</evidence>
<dbReference type="Gene3D" id="1.10.10.10">
    <property type="entry name" value="Winged helix-like DNA-binding domain superfamily/Winged helix DNA-binding domain"/>
    <property type="match status" value="1"/>
</dbReference>
<evidence type="ECO:0000313" key="6">
    <source>
        <dbReference type="Proteomes" id="UP001497045"/>
    </source>
</evidence>
<comment type="caution">
    <text evidence="5">The sequence shown here is derived from an EMBL/GenBank/DDBJ whole genome shotgun (WGS) entry which is preliminary data.</text>
</comment>
<dbReference type="InterPro" id="IPR000792">
    <property type="entry name" value="Tscrpt_reg_LuxR_C"/>
</dbReference>
<dbReference type="InterPro" id="IPR016032">
    <property type="entry name" value="Sig_transdc_resp-reg_C-effctor"/>
</dbReference>
<dbReference type="PRINTS" id="PR00038">
    <property type="entry name" value="HTHLUXR"/>
</dbReference>
<dbReference type="RefSeq" id="WP_341674511.1">
    <property type="nucleotide sequence ID" value="NZ_JBBYHV010000002.1"/>
</dbReference>
<dbReference type="EMBL" id="JBBYHV010000002">
    <property type="protein sequence ID" value="MEL1251971.1"/>
    <property type="molecule type" value="Genomic_DNA"/>
</dbReference>
<sequence length="252" mass="27317">MTDAYGLLTDKEKETLRLILHGHDAKSMARELDLSVHTVNERLRNARRKLEVTSSKEAARLLLEEEGDSPQLPPNFMGHKQLGEAGASGAAAQAVPPKARTGRALITGGILLMSLLLAVLALNPSLPFVQSEQSDTRSFEVATADAEMEAAAREWLALVDAGEWRASYDATGAAFRELNTSQVWEEISQDVRVPLGAVNSREAISFQQVPTPPAGHLIVTFRTSFAGQPDTMETVTLAREDGELRVVGYLIG</sequence>
<accession>A0ABU9IHQ2</accession>
<dbReference type="SMART" id="SM00421">
    <property type="entry name" value="HTH_LUXR"/>
    <property type="match status" value="1"/>
</dbReference>
<feature type="domain" description="HTH luxR-type" evidence="4">
    <location>
        <begin position="1"/>
        <end position="66"/>
    </location>
</feature>
<keyword evidence="3" id="KW-0804">Transcription</keyword>
<dbReference type="PROSITE" id="PS50043">
    <property type="entry name" value="HTH_LUXR_2"/>
    <property type="match status" value="1"/>
</dbReference>
<dbReference type="InterPro" id="IPR036388">
    <property type="entry name" value="WH-like_DNA-bd_sf"/>
</dbReference>
<evidence type="ECO:0000256" key="2">
    <source>
        <dbReference type="ARBA" id="ARBA00023125"/>
    </source>
</evidence>
<dbReference type="CDD" id="cd06170">
    <property type="entry name" value="LuxR_C_like"/>
    <property type="match status" value="1"/>
</dbReference>
<evidence type="ECO:0000256" key="1">
    <source>
        <dbReference type="ARBA" id="ARBA00023015"/>
    </source>
</evidence>
<organism evidence="5 6">
    <name type="scientific">Aurantiacibacter gilvus</name>
    <dbReference type="NCBI Taxonomy" id="3139141"/>
    <lineage>
        <taxon>Bacteria</taxon>
        <taxon>Pseudomonadati</taxon>
        <taxon>Pseudomonadota</taxon>
        <taxon>Alphaproteobacteria</taxon>
        <taxon>Sphingomonadales</taxon>
        <taxon>Erythrobacteraceae</taxon>
        <taxon>Aurantiacibacter</taxon>
    </lineage>
</organism>
<protein>
    <submittedName>
        <fullName evidence="5">DUF4019 domain-containing protein</fullName>
    </submittedName>
</protein>
<evidence type="ECO:0000313" key="5">
    <source>
        <dbReference type="EMBL" id="MEL1251971.1"/>
    </source>
</evidence>
<dbReference type="Pfam" id="PF00196">
    <property type="entry name" value="GerE"/>
    <property type="match status" value="1"/>
</dbReference>
<dbReference type="PANTHER" id="PTHR44688">
    <property type="entry name" value="DNA-BINDING TRANSCRIPTIONAL ACTIVATOR DEVR_DOSR"/>
    <property type="match status" value="1"/>
</dbReference>
<reference evidence="5 6" key="1">
    <citation type="submission" date="2024-04" db="EMBL/GenBank/DDBJ databases">
        <title>Aurantiacibacter sp. DGU6 16S ribosomal RNA gene Genome sequencing and assembly.</title>
        <authorList>
            <person name="Park S."/>
        </authorList>
    </citation>
    <scope>NUCLEOTIDE SEQUENCE [LARGE SCALE GENOMIC DNA]</scope>
    <source>
        <strain evidence="5 6">DGU6</strain>
    </source>
</reference>
<dbReference type="SUPFAM" id="SSF46894">
    <property type="entry name" value="C-terminal effector domain of the bipartite response regulators"/>
    <property type="match status" value="1"/>
</dbReference>
<dbReference type="Pfam" id="PF13211">
    <property type="entry name" value="DUF4019"/>
    <property type="match status" value="1"/>
</dbReference>
<gene>
    <name evidence="5" type="ORF">AAEO60_14945</name>
</gene>
<keyword evidence="1" id="KW-0805">Transcription regulation</keyword>
<name>A0ABU9IHQ2_9SPHN</name>
<proteinExistence type="predicted"/>
<keyword evidence="2" id="KW-0238">DNA-binding</keyword>
<evidence type="ECO:0000256" key="3">
    <source>
        <dbReference type="ARBA" id="ARBA00023163"/>
    </source>
</evidence>